<comment type="caution">
    <text evidence="2">The sequence shown here is derived from an EMBL/GenBank/DDBJ whole genome shotgun (WGS) entry which is preliminary data.</text>
</comment>
<gene>
    <name evidence="2" type="ORF">HA252_00460</name>
</gene>
<dbReference type="EMBL" id="DUGH01000011">
    <property type="protein sequence ID" value="HIH15860.1"/>
    <property type="molecule type" value="Genomic_DNA"/>
</dbReference>
<proteinExistence type="predicted"/>
<dbReference type="AlphaFoldDB" id="A0A7J4JFG3"/>
<feature type="region of interest" description="Disordered" evidence="1">
    <location>
        <begin position="1"/>
        <end position="30"/>
    </location>
</feature>
<evidence type="ECO:0000313" key="2">
    <source>
        <dbReference type="EMBL" id="HIH15860.1"/>
    </source>
</evidence>
<sequence>MFKRQRAGRPRARPPFKQALEPKPPKAVEVKRRREEELRKVSRHLPPNFRRFCGLINSAAREHCPDLDGTTRARIYVGASNLLVAQYQINDGKTHYDDYTYSLPNRRRLAVRLEAKGRFQAPVLKVHLVVSGEGGAQGGGGSHLAPI</sequence>
<name>A0A7J4JFG3_9ARCH</name>
<evidence type="ECO:0000256" key="1">
    <source>
        <dbReference type="SAM" id="MobiDB-lite"/>
    </source>
</evidence>
<evidence type="ECO:0000313" key="3">
    <source>
        <dbReference type="Proteomes" id="UP000564964"/>
    </source>
</evidence>
<dbReference type="Proteomes" id="UP000564964">
    <property type="component" value="Unassembled WGS sequence"/>
</dbReference>
<accession>A0A7J4JFG3</accession>
<feature type="compositionally biased region" description="Basic residues" evidence="1">
    <location>
        <begin position="1"/>
        <end position="14"/>
    </location>
</feature>
<protein>
    <submittedName>
        <fullName evidence="2">Uncharacterized protein</fullName>
    </submittedName>
</protein>
<organism evidence="2 3">
    <name type="scientific">Candidatus Iainarchaeum sp</name>
    <dbReference type="NCBI Taxonomy" id="3101447"/>
    <lineage>
        <taxon>Archaea</taxon>
        <taxon>Candidatus Iainarchaeota</taxon>
        <taxon>Candidatus Iainarchaeia</taxon>
        <taxon>Candidatus Iainarchaeales</taxon>
        <taxon>Candidatus Iainarchaeaceae</taxon>
        <taxon>Candidatus Iainarchaeum</taxon>
    </lineage>
</organism>
<reference evidence="3" key="1">
    <citation type="journal article" date="2020" name="bioRxiv">
        <title>A rank-normalized archaeal taxonomy based on genome phylogeny resolves widespread incomplete and uneven classifications.</title>
        <authorList>
            <person name="Rinke C."/>
            <person name="Chuvochina M."/>
            <person name="Mussig A.J."/>
            <person name="Chaumeil P.-A."/>
            <person name="Waite D.W."/>
            <person name="Whitman W.B."/>
            <person name="Parks D.H."/>
            <person name="Hugenholtz P."/>
        </authorList>
    </citation>
    <scope>NUCLEOTIDE SEQUENCE [LARGE SCALE GENOMIC DNA]</scope>
</reference>